<dbReference type="PRINTS" id="PR00413">
    <property type="entry name" value="HADHALOGNASE"/>
</dbReference>
<dbReference type="SFLD" id="SFLDS00003">
    <property type="entry name" value="Haloacid_Dehalogenase"/>
    <property type="match status" value="1"/>
</dbReference>
<dbReference type="PANTHER" id="PTHR43611:SF3">
    <property type="entry name" value="FLAVIN MONONUCLEOTIDE HYDROLASE 1, CHLOROPLATIC"/>
    <property type="match status" value="1"/>
</dbReference>
<keyword evidence="1" id="KW-0378">Hydrolase</keyword>
<dbReference type="InterPro" id="IPR036412">
    <property type="entry name" value="HAD-like_sf"/>
</dbReference>
<dbReference type="PANTHER" id="PTHR43611">
    <property type="entry name" value="ALPHA-D-GLUCOSE 1-PHOSPHATE PHOSPHATASE"/>
    <property type="match status" value="1"/>
</dbReference>
<name>A0A644XCA3_9ZZZZ</name>
<gene>
    <name evidence="1" type="ORF">SDC9_60088</name>
</gene>
<dbReference type="InterPro" id="IPR006439">
    <property type="entry name" value="HAD-SF_hydro_IA"/>
</dbReference>
<accession>A0A644XCA3</accession>
<dbReference type="InterPro" id="IPR023214">
    <property type="entry name" value="HAD_sf"/>
</dbReference>
<dbReference type="SUPFAM" id="SSF56784">
    <property type="entry name" value="HAD-like"/>
    <property type="match status" value="1"/>
</dbReference>
<protein>
    <submittedName>
        <fullName evidence="1">D-ribitol-5-phosphate phosphatase</fullName>
        <ecNumber evidence="1">3.1.3.-</ecNumber>
    </submittedName>
</protein>
<dbReference type="NCBIfam" id="TIGR01509">
    <property type="entry name" value="HAD-SF-IA-v3"/>
    <property type="match status" value="1"/>
</dbReference>
<sequence>MSKLNGIKNIIFDLGGVILDIDFTVTQREFAKLGLKNIESTFGQYHQIGFFDQFDRGEIDEEEFLGNAKELFPDAVTTQQIKDAWNAMLFDLPPHRFELLKELGKKYRLFLMSNTNIIHYKEYQDIIRKTYGISGLDELFEKAYYSFLVGMRKPEDRFFNLILNENGLAANETLFIDDTSTNTDAAEKLGVKGLWLQPGNDIIKLCEN</sequence>
<reference evidence="1" key="1">
    <citation type="submission" date="2019-08" db="EMBL/GenBank/DDBJ databases">
        <authorList>
            <person name="Kucharzyk K."/>
            <person name="Murdoch R.W."/>
            <person name="Higgins S."/>
            <person name="Loffler F."/>
        </authorList>
    </citation>
    <scope>NUCLEOTIDE SEQUENCE</scope>
</reference>
<dbReference type="CDD" id="cd02603">
    <property type="entry name" value="HAD_sEH-N_like"/>
    <property type="match status" value="1"/>
</dbReference>
<proteinExistence type="predicted"/>
<evidence type="ECO:0000313" key="1">
    <source>
        <dbReference type="EMBL" id="MPM13729.1"/>
    </source>
</evidence>
<dbReference type="Gene3D" id="1.10.150.240">
    <property type="entry name" value="Putative phosphatase, domain 2"/>
    <property type="match status" value="1"/>
</dbReference>
<dbReference type="GO" id="GO:0016787">
    <property type="term" value="F:hydrolase activity"/>
    <property type="evidence" value="ECO:0007669"/>
    <property type="project" value="UniProtKB-KW"/>
</dbReference>
<dbReference type="Pfam" id="PF00702">
    <property type="entry name" value="Hydrolase"/>
    <property type="match status" value="1"/>
</dbReference>
<dbReference type="SFLD" id="SFLDG01129">
    <property type="entry name" value="C1.5:_HAD__Beta-PGM__Phosphata"/>
    <property type="match status" value="1"/>
</dbReference>
<dbReference type="EC" id="3.1.3.-" evidence="1"/>
<dbReference type="Gene3D" id="3.40.50.1000">
    <property type="entry name" value="HAD superfamily/HAD-like"/>
    <property type="match status" value="1"/>
</dbReference>
<dbReference type="InterPro" id="IPR023198">
    <property type="entry name" value="PGP-like_dom2"/>
</dbReference>
<dbReference type="AlphaFoldDB" id="A0A644XCA3"/>
<organism evidence="1">
    <name type="scientific">bioreactor metagenome</name>
    <dbReference type="NCBI Taxonomy" id="1076179"/>
    <lineage>
        <taxon>unclassified sequences</taxon>
        <taxon>metagenomes</taxon>
        <taxon>ecological metagenomes</taxon>
    </lineage>
</organism>
<comment type="caution">
    <text evidence="1">The sequence shown here is derived from an EMBL/GenBank/DDBJ whole genome shotgun (WGS) entry which is preliminary data.</text>
</comment>
<dbReference type="EMBL" id="VSSQ01002164">
    <property type="protein sequence ID" value="MPM13729.1"/>
    <property type="molecule type" value="Genomic_DNA"/>
</dbReference>